<keyword evidence="10" id="KW-1185">Reference proteome</keyword>
<comment type="subcellular location">
    <subcellularLocation>
        <location evidence="1 7">Cell membrane</location>
        <topology evidence="1 7">Multi-pass membrane protein</topology>
    </subcellularLocation>
</comment>
<dbReference type="Proteomes" id="UP000292927">
    <property type="component" value="Unassembled WGS sequence"/>
</dbReference>
<dbReference type="GO" id="GO:0055085">
    <property type="term" value="P:transmembrane transport"/>
    <property type="evidence" value="ECO:0007669"/>
    <property type="project" value="InterPro"/>
</dbReference>
<reference evidence="9 10" key="1">
    <citation type="submission" date="2019-02" db="EMBL/GenBank/DDBJ databases">
        <title>Genomic Encyclopedia of Type Strains, Phase IV (KMG-IV): sequencing the most valuable type-strain genomes for metagenomic binning, comparative biology and taxonomic classification.</title>
        <authorList>
            <person name="Goeker M."/>
        </authorList>
    </citation>
    <scope>NUCLEOTIDE SEQUENCE [LARGE SCALE GENOMIC DNA]</scope>
    <source>
        <strain evidence="9 10">DSM 29486</strain>
    </source>
</reference>
<gene>
    <name evidence="9" type="ORF">EV209_2310</name>
</gene>
<dbReference type="SUPFAM" id="SSF161098">
    <property type="entry name" value="MetI-like"/>
    <property type="match status" value="1"/>
</dbReference>
<evidence type="ECO:0000259" key="8">
    <source>
        <dbReference type="PROSITE" id="PS50928"/>
    </source>
</evidence>
<keyword evidence="5 7" id="KW-1133">Transmembrane helix</keyword>
<feature type="transmembrane region" description="Helical" evidence="7">
    <location>
        <begin position="144"/>
        <end position="165"/>
    </location>
</feature>
<name>A0A4Q7P485_9FIRM</name>
<evidence type="ECO:0000256" key="6">
    <source>
        <dbReference type="ARBA" id="ARBA00023136"/>
    </source>
</evidence>
<comment type="caution">
    <text evidence="9">The sequence shown here is derived from an EMBL/GenBank/DDBJ whole genome shotgun (WGS) entry which is preliminary data.</text>
</comment>
<evidence type="ECO:0000313" key="9">
    <source>
        <dbReference type="EMBL" id="RZS94467.1"/>
    </source>
</evidence>
<dbReference type="PANTHER" id="PTHR43744">
    <property type="entry name" value="ABC TRANSPORTER PERMEASE PROTEIN MG189-RELATED-RELATED"/>
    <property type="match status" value="1"/>
</dbReference>
<keyword evidence="4 7" id="KW-0812">Transmembrane</keyword>
<comment type="similarity">
    <text evidence="7">Belongs to the binding-protein-dependent transport system permease family.</text>
</comment>
<evidence type="ECO:0000256" key="4">
    <source>
        <dbReference type="ARBA" id="ARBA00022692"/>
    </source>
</evidence>
<keyword evidence="6 7" id="KW-0472">Membrane</keyword>
<evidence type="ECO:0000256" key="1">
    <source>
        <dbReference type="ARBA" id="ARBA00004651"/>
    </source>
</evidence>
<evidence type="ECO:0000313" key="10">
    <source>
        <dbReference type="Proteomes" id="UP000292927"/>
    </source>
</evidence>
<proteinExistence type="inferred from homology"/>
<feature type="transmembrane region" description="Helical" evidence="7">
    <location>
        <begin position="12"/>
        <end position="32"/>
    </location>
</feature>
<dbReference type="CDD" id="cd06261">
    <property type="entry name" value="TM_PBP2"/>
    <property type="match status" value="1"/>
</dbReference>
<sequence length="281" mass="32264">MKNMYRIIGRTGTYLFLILLTVIMIYPLLWMLGSAFKDNQEIFTSLSIFPENFHVTAFVEGWKGNGKISYTTYFINTFLMVIPTVAATVLSSITVAFGFARFRFPLKGALFALMIATLLLPEQILLVPRYLLFQKLNWVDSYKVFIIPALFATYPFFIYMMIQFIRGIPRELDESARIDGCGAFQIFARIIFPLSKPAMFSVIIFQFVWRWNDFFNPLIYINDVKKYPLSLALRSALDISATVHWDQLMAMSVLSMLPPVVLYICAQKYFVEGIATTGLKG</sequence>
<dbReference type="EMBL" id="SGXF01000004">
    <property type="protein sequence ID" value="RZS94467.1"/>
    <property type="molecule type" value="Genomic_DNA"/>
</dbReference>
<feature type="transmembrane region" description="Helical" evidence="7">
    <location>
        <begin position="248"/>
        <end position="266"/>
    </location>
</feature>
<feature type="domain" description="ABC transmembrane type-1" evidence="8">
    <location>
        <begin position="74"/>
        <end position="266"/>
    </location>
</feature>
<evidence type="ECO:0000256" key="3">
    <source>
        <dbReference type="ARBA" id="ARBA00022475"/>
    </source>
</evidence>
<dbReference type="PROSITE" id="PS50928">
    <property type="entry name" value="ABC_TM1"/>
    <property type="match status" value="1"/>
</dbReference>
<dbReference type="InterPro" id="IPR035906">
    <property type="entry name" value="MetI-like_sf"/>
</dbReference>
<dbReference type="AlphaFoldDB" id="A0A4Q7P485"/>
<evidence type="ECO:0000256" key="2">
    <source>
        <dbReference type="ARBA" id="ARBA00022448"/>
    </source>
</evidence>
<dbReference type="PANTHER" id="PTHR43744:SF6">
    <property type="entry name" value="ABC TRANSPORTER PERMEASE PROTEIN YESQ-RELATED"/>
    <property type="match status" value="1"/>
</dbReference>
<evidence type="ECO:0000256" key="5">
    <source>
        <dbReference type="ARBA" id="ARBA00022989"/>
    </source>
</evidence>
<evidence type="ECO:0000256" key="7">
    <source>
        <dbReference type="RuleBase" id="RU363032"/>
    </source>
</evidence>
<keyword evidence="2 7" id="KW-0813">Transport</keyword>
<keyword evidence="3" id="KW-1003">Cell membrane</keyword>
<dbReference type="GO" id="GO:0005886">
    <property type="term" value="C:plasma membrane"/>
    <property type="evidence" value="ECO:0007669"/>
    <property type="project" value="UniProtKB-SubCell"/>
</dbReference>
<dbReference type="Gene3D" id="1.10.3720.10">
    <property type="entry name" value="MetI-like"/>
    <property type="match status" value="1"/>
</dbReference>
<accession>A0A4Q7P485</accession>
<protein>
    <submittedName>
        <fullName evidence="9">Carbohydrate ABC transporter membrane protein 2 (CUT1 family)</fullName>
    </submittedName>
</protein>
<dbReference type="RefSeq" id="WP_130435577.1">
    <property type="nucleotide sequence ID" value="NZ_SGXF01000004.1"/>
</dbReference>
<dbReference type="Pfam" id="PF00528">
    <property type="entry name" value="BPD_transp_1"/>
    <property type="match status" value="1"/>
</dbReference>
<feature type="transmembrane region" description="Helical" evidence="7">
    <location>
        <begin position="109"/>
        <end position="132"/>
    </location>
</feature>
<dbReference type="InterPro" id="IPR000515">
    <property type="entry name" value="MetI-like"/>
</dbReference>
<feature type="transmembrane region" description="Helical" evidence="7">
    <location>
        <begin position="73"/>
        <end position="97"/>
    </location>
</feature>
<dbReference type="OrthoDB" id="9793448at2"/>
<organism evidence="9 10">
    <name type="scientific">Cuneatibacter caecimuris</name>
    <dbReference type="NCBI Taxonomy" id="1796618"/>
    <lineage>
        <taxon>Bacteria</taxon>
        <taxon>Bacillati</taxon>
        <taxon>Bacillota</taxon>
        <taxon>Clostridia</taxon>
        <taxon>Lachnospirales</taxon>
        <taxon>Lachnospiraceae</taxon>
        <taxon>Cuneatibacter</taxon>
    </lineage>
</organism>
<feature type="transmembrane region" description="Helical" evidence="7">
    <location>
        <begin position="186"/>
        <end position="209"/>
    </location>
</feature>